<keyword evidence="3 8" id="KW-1133">Transmembrane helix</keyword>
<evidence type="ECO:0000313" key="12">
    <source>
        <dbReference type="Proteomes" id="UP001488838"/>
    </source>
</evidence>
<dbReference type="SUPFAM" id="SSF81321">
    <property type="entry name" value="Family A G protein-coupled receptor-like"/>
    <property type="match status" value="1"/>
</dbReference>
<organism evidence="11 12">
    <name type="scientific">Myodes glareolus</name>
    <name type="common">Bank vole</name>
    <name type="synonym">Clethrionomys glareolus</name>
    <dbReference type="NCBI Taxonomy" id="447135"/>
    <lineage>
        <taxon>Eukaryota</taxon>
        <taxon>Metazoa</taxon>
        <taxon>Chordata</taxon>
        <taxon>Craniata</taxon>
        <taxon>Vertebrata</taxon>
        <taxon>Euteleostomi</taxon>
        <taxon>Mammalia</taxon>
        <taxon>Eutheria</taxon>
        <taxon>Euarchontoglires</taxon>
        <taxon>Glires</taxon>
        <taxon>Rodentia</taxon>
        <taxon>Myomorpha</taxon>
        <taxon>Muroidea</taxon>
        <taxon>Cricetidae</taxon>
        <taxon>Arvicolinae</taxon>
        <taxon>Myodes</taxon>
    </lineage>
</organism>
<dbReference type="Gene3D" id="1.20.1070.10">
    <property type="entry name" value="Rhodopsin 7-helix transmembrane proteins"/>
    <property type="match status" value="1"/>
</dbReference>
<keyword evidence="2 8" id="KW-0812">Transmembrane</keyword>
<evidence type="ECO:0000256" key="5">
    <source>
        <dbReference type="ARBA" id="ARBA00023136"/>
    </source>
</evidence>
<evidence type="ECO:0000256" key="4">
    <source>
        <dbReference type="ARBA" id="ARBA00023040"/>
    </source>
</evidence>
<dbReference type="PROSITE" id="PS00237">
    <property type="entry name" value="G_PROTEIN_RECEP_F1_1"/>
    <property type="match status" value="1"/>
</dbReference>
<evidence type="ECO:0000256" key="9">
    <source>
        <dbReference type="SAM" id="SignalP"/>
    </source>
</evidence>
<evidence type="ECO:0000259" key="10">
    <source>
        <dbReference type="PROSITE" id="PS50262"/>
    </source>
</evidence>
<keyword evidence="9" id="KW-0732">Signal</keyword>
<dbReference type="GO" id="GO:0004984">
    <property type="term" value="F:olfactory receptor activity"/>
    <property type="evidence" value="ECO:0007669"/>
    <property type="project" value="InterPro"/>
</dbReference>
<dbReference type="InterPro" id="IPR000276">
    <property type="entry name" value="GPCR_Rhodpsn"/>
</dbReference>
<dbReference type="FunFam" id="1.20.1070.10:FF:000410">
    <property type="entry name" value="Olfactory receptor 1348"/>
    <property type="match status" value="1"/>
</dbReference>
<keyword evidence="12" id="KW-1185">Reference proteome</keyword>
<feature type="transmembrane region" description="Helical" evidence="8">
    <location>
        <begin position="28"/>
        <end position="46"/>
    </location>
</feature>
<evidence type="ECO:0000256" key="7">
    <source>
        <dbReference type="ARBA" id="ARBA00023224"/>
    </source>
</evidence>
<dbReference type="GO" id="GO:0004930">
    <property type="term" value="F:G protein-coupled receptor activity"/>
    <property type="evidence" value="ECO:0007669"/>
    <property type="project" value="UniProtKB-KW"/>
</dbReference>
<accession>A0AAW0HJR8</accession>
<feature type="chain" id="PRO_5043877965" description="G-protein coupled receptors family 1 profile domain-containing protein" evidence="9">
    <location>
        <begin position="19"/>
        <end position="240"/>
    </location>
</feature>
<dbReference type="Proteomes" id="UP001488838">
    <property type="component" value="Unassembled WGS sequence"/>
</dbReference>
<feature type="transmembrane region" description="Helical" evidence="8">
    <location>
        <begin position="110"/>
        <end position="129"/>
    </location>
</feature>
<evidence type="ECO:0000313" key="11">
    <source>
        <dbReference type="EMBL" id="KAK7802983.1"/>
    </source>
</evidence>
<comment type="subcellular location">
    <subcellularLocation>
        <location evidence="1">Membrane</location>
        <topology evidence="1">Multi-pass membrane protein</topology>
    </subcellularLocation>
</comment>
<evidence type="ECO:0000256" key="1">
    <source>
        <dbReference type="ARBA" id="ARBA00004141"/>
    </source>
</evidence>
<sequence>MYILALCGNLLIILTVSSDSHLHTPMYFFLSNLSIVDIGFVSTTVPRLIVNIQTHCRVISYVGCIIQMSLFIIFGCMDSMILAVMAYDRFVAICHPLYYQVIMNPNRCGVLLLGSFLVSLAELLFHYVAVIKISRCEDFIEISNFFCGPSEVLKLAHFDTITNNIVRYCTQHGTWALPPDLGESQYSGADASSRPAEPIVPPTPTYHIILLLANEAHNISSSCENHLHQLEEQMSDWSPN</sequence>
<keyword evidence="5 8" id="KW-0472">Membrane</keyword>
<evidence type="ECO:0000256" key="8">
    <source>
        <dbReference type="SAM" id="Phobius"/>
    </source>
</evidence>
<feature type="signal peptide" evidence="9">
    <location>
        <begin position="1"/>
        <end position="18"/>
    </location>
</feature>
<dbReference type="EMBL" id="JBBHLL010000436">
    <property type="protein sequence ID" value="KAK7802983.1"/>
    <property type="molecule type" value="Genomic_DNA"/>
</dbReference>
<dbReference type="AlphaFoldDB" id="A0AAW0HJR8"/>
<dbReference type="PRINTS" id="PR00245">
    <property type="entry name" value="OLFACTORYR"/>
</dbReference>
<reference evidence="11 12" key="1">
    <citation type="journal article" date="2023" name="bioRxiv">
        <title>Conserved and derived expression patterns and positive selection on dental genes reveal complex evolutionary context of ever-growing rodent molars.</title>
        <authorList>
            <person name="Calamari Z.T."/>
            <person name="Song A."/>
            <person name="Cohen E."/>
            <person name="Akter M."/>
            <person name="Roy R.D."/>
            <person name="Hallikas O."/>
            <person name="Christensen M.M."/>
            <person name="Li P."/>
            <person name="Marangoni P."/>
            <person name="Jernvall J."/>
            <person name="Klein O.D."/>
        </authorList>
    </citation>
    <scope>NUCLEOTIDE SEQUENCE [LARGE SCALE GENOMIC DNA]</scope>
    <source>
        <strain evidence="11">V071</strain>
    </source>
</reference>
<keyword evidence="6" id="KW-0675">Receptor</keyword>
<dbReference type="GO" id="GO:0016020">
    <property type="term" value="C:membrane"/>
    <property type="evidence" value="ECO:0007669"/>
    <property type="project" value="UniProtKB-SubCell"/>
</dbReference>
<dbReference type="PROSITE" id="PS50262">
    <property type="entry name" value="G_PROTEIN_RECEP_F1_2"/>
    <property type="match status" value="1"/>
</dbReference>
<evidence type="ECO:0000256" key="2">
    <source>
        <dbReference type="ARBA" id="ARBA00022692"/>
    </source>
</evidence>
<dbReference type="InterPro" id="IPR017452">
    <property type="entry name" value="GPCR_Rhodpsn_7TM"/>
</dbReference>
<evidence type="ECO:0000256" key="6">
    <source>
        <dbReference type="ARBA" id="ARBA00023170"/>
    </source>
</evidence>
<protein>
    <recommendedName>
        <fullName evidence="10">G-protein coupled receptors family 1 profile domain-containing protein</fullName>
    </recommendedName>
</protein>
<gene>
    <name evidence="11" type="ORF">U0070_008550</name>
</gene>
<proteinExistence type="predicted"/>
<evidence type="ECO:0000256" key="3">
    <source>
        <dbReference type="ARBA" id="ARBA00022989"/>
    </source>
</evidence>
<keyword evidence="7" id="KW-0807">Transducer</keyword>
<dbReference type="PANTHER" id="PTHR48001">
    <property type="entry name" value="OLFACTORY RECEPTOR"/>
    <property type="match status" value="1"/>
</dbReference>
<keyword evidence="4" id="KW-0297">G-protein coupled receptor</keyword>
<dbReference type="InterPro" id="IPR000725">
    <property type="entry name" value="Olfact_rcpt"/>
</dbReference>
<dbReference type="Pfam" id="PF00001">
    <property type="entry name" value="7tm_1"/>
    <property type="match status" value="1"/>
</dbReference>
<comment type="caution">
    <text evidence="11">The sequence shown here is derived from an EMBL/GenBank/DDBJ whole genome shotgun (WGS) entry which is preliminary data.</text>
</comment>
<name>A0AAW0HJR8_MYOGA</name>
<feature type="domain" description="G-protein coupled receptors family 1 profile" evidence="10">
    <location>
        <begin position="8"/>
        <end position="147"/>
    </location>
</feature>